<evidence type="ECO:0000256" key="10">
    <source>
        <dbReference type="ARBA" id="ARBA00022982"/>
    </source>
</evidence>
<evidence type="ECO:0000259" key="17">
    <source>
        <dbReference type="PROSITE" id="PS50857"/>
    </source>
</evidence>
<dbReference type="PIRSF" id="PIRSF000292">
    <property type="entry name" value="Ubi_od_II"/>
    <property type="match status" value="1"/>
</dbReference>
<feature type="domain" description="Cytochrome oxidase subunit II copper A binding" evidence="17">
    <location>
        <begin position="123"/>
        <end position="235"/>
    </location>
</feature>
<dbReference type="PROSITE" id="PS50999">
    <property type="entry name" value="COX2_TM"/>
    <property type="match status" value="1"/>
</dbReference>
<dbReference type="PROSITE" id="PS51257">
    <property type="entry name" value="PROKAR_LIPOPROTEIN"/>
    <property type="match status" value="1"/>
</dbReference>
<keyword evidence="11 16" id="KW-1133">Transmembrane helix</keyword>
<dbReference type="RefSeq" id="WP_239672464.1">
    <property type="nucleotide sequence ID" value="NZ_CP049742.1"/>
</dbReference>
<protein>
    <recommendedName>
        <fullName evidence="4 14">Quinol oxidase subunit 2</fullName>
        <ecNumber evidence="14">1.10.3.-</ecNumber>
    </recommendedName>
</protein>
<evidence type="ECO:0000256" key="8">
    <source>
        <dbReference type="ARBA" id="ARBA00022692"/>
    </source>
</evidence>
<keyword evidence="10 14" id="KW-0249">Electron transport</keyword>
<dbReference type="AlphaFoldDB" id="A0A7S8CDA2"/>
<comment type="similarity">
    <text evidence="3 14 15">Belongs to the cytochrome c oxidase subunit 2 family.</text>
</comment>
<gene>
    <name evidence="19" type="primary">qoxA</name>
    <name evidence="19" type="ORF">G8O30_12880</name>
</gene>
<dbReference type="GO" id="GO:0016682">
    <property type="term" value="F:oxidoreductase activity, acting on diphenols and related substances as donors, oxygen as acceptor"/>
    <property type="evidence" value="ECO:0007669"/>
    <property type="project" value="InterPro"/>
</dbReference>
<accession>A0A7S8CDA2</accession>
<dbReference type="PANTHER" id="PTHR22888">
    <property type="entry name" value="CYTOCHROME C OXIDASE, SUBUNIT II"/>
    <property type="match status" value="1"/>
</dbReference>
<dbReference type="GO" id="GO:0005507">
    <property type="term" value="F:copper ion binding"/>
    <property type="evidence" value="ECO:0007669"/>
    <property type="project" value="InterPro"/>
</dbReference>
<evidence type="ECO:0000256" key="16">
    <source>
        <dbReference type="SAM" id="Phobius"/>
    </source>
</evidence>
<evidence type="ECO:0000256" key="5">
    <source>
        <dbReference type="ARBA" id="ARBA00022448"/>
    </source>
</evidence>
<dbReference type="KEGG" id="mcui:G8O30_12880"/>
<dbReference type="InterPro" id="IPR008972">
    <property type="entry name" value="Cupredoxin"/>
</dbReference>
<comment type="catalytic activity">
    <reaction evidence="1 14">
        <text>2 a quinol + O2 = 2 a quinone + 2 H2O</text>
        <dbReference type="Rhea" id="RHEA:55376"/>
        <dbReference type="ChEBI" id="CHEBI:15377"/>
        <dbReference type="ChEBI" id="CHEBI:15379"/>
        <dbReference type="ChEBI" id="CHEBI:24646"/>
        <dbReference type="ChEBI" id="CHEBI:132124"/>
    </reaction>
</comment>
<evidence type="ECO:0000256" key="11">
    <source>
        <dbReference type="ARBA" id="ARBA00022989"/>
    </source>
</evidence>
<dbReference type="CDD" id="cd04212">
    <property type="entry name" value="CuRO_UO_II"/>
    <property type="match status" value="1"/>
</dbReference>
<evidence type="ECO:0000256" key="12">
    <source>
        <dbReference type="ARBA" id="ARBA00023002"/>
    </source>
</evidence>
<dbReference type="InterPro" id="IPR045187">
    <property type="entry name" value="CcO_II"/>
</dbReference>
<feature type="domain" description="Cytochrome oxidase subunit II transmembrane region profile" evidence="18">
    <location>
        <begin position="20"/>
        <end position="117"/>
    </location>
</feature>
<dbReference type="Pfam" id="PF02790">
    <property type="entry name" value="COX2_TM"/>
    <property type="match status" value="1"/>
</dbReference>
<evidence type="ECO:0000256" key="9">
    <source>
        <dbReference type="ARBA" id="ARBA00022729"/>
    </source>
</evidence>
<dbReference type="Gene3D" id="1.10.287.90">
    <property type="match status" value="1"/>
</dbReference>
<dbReference type="EC" id="1.10.3.-" evidence="14"/>
<dbReference type="EMBL" id="CP049742">
    <property type="protein sequence ID" value="QPC47787.1"/>
    <property type="molecule type" value="Genomic_DNA"/>
</dbReference>
<keyword evidence="9" id="KW-0732">Signal</keyword>
<organism evidence="19 20">
    <name type="scientific">Mangrovibacillus cuniculi</name>
    <dbReference type="NCBI Taxonomy" id="2593652"/>
    <lineage>
        <taxon>Bacteria</taxon>
        <taxon>Bacillati</taxon>
        <taxon>Bacillota</taxon>
        <taxon>Bacilli</taxon>
        <taxon>Bacillales</taxon>
        <taxon>Bacillaceae</taxon>
        <taxon>Mangrovibacillus</taxon>
    </lineage>
</organism>
<dbReference type="PANTHER" id="PTHR22888:SF18">
    <property type="entry name" value="CYTOCHROME BO(3) UBIQUINOL OXIDASE SUBUNIT 2"/>
    <property type="match status" value="1"/>
</dbReference>
<dbReference type="GO" id="GO:0009486">
    <property type="term" value="F:cytochrome bo3 ubiquinol oxidase activity"/>
    <property type="evidence" value="ECO:0007669"/>
    <property type="project" value="InterPro"/>
</dbReference>
<dbReference type="InterPro" id="IPR002429">
    <property type="entry name" value="CcO_II-like_C"/>
</dbReference>
<evidence type="ECO:0000256" key="4">
    <source>
        <dbReference type="ARBA" id="ARBA00016131"/>
    </source>
</evidence>
<dbReference type="GO" id="GO:0005886">
    <property type="term" value="C:plasma membrane"/>
    <property type="evidence" value="ECO:0007669"/>
    <property type="project" value="UniProtKB-SubCell"/>
</dbReference>
<evidence type="ECO:0000256" key="15">
    <source>
        <dbReference type="RuleBase" id="RU000456"/>
    </source>
</evidence>
<feature type="transmembrane region" description="Helical" evidence="16">
    <location>
        <begin position="42"/>
        <end position="66"/>
    </location>
</feature>
<dbReference type="GO" id="GO:0004129">
    <property type="term" value="F:cytochrome-c oxidase activity"/>
    <property type="evidence" value="ECO:0007669"/>
    <property type="project" value="UniProtKB-UniRule"/>
</dbReference>
<dbReference type="PROSITE" id="PS50857">
    <property type="entry name" value="COX2_CUA"/>
    <property type="match status" value="1"/>
</dbReference>
<dbReference type="Pfam" id="PF00116">
    <property type="entry name" value="COX2"/>
    <property type="match status" value="1"/>
</dbReference>
<dbReference type="InterPro" id="IPR034227">
    <property type="entry name" value="CuRO_UO_II"/>
</dbReference>
<evidence type="ECO:0000313" key="19">
    <source>
        <dbReference type="EMBL" id="QPC47787.1"/>
    </source>
</evidence>
<evidence type="ECO:0000256" key="6">
    <source>
        <dbReference type="ARBA" id="ARBA00022475"/>
    </source>
</evidence>
<evidence type="ECO:0000256" key="2">
    <source>
        <dbReference type="ARBA" id="ARBA00004651"/>
    </source>
</evidence>
<evidence type="ECO:0000259" key="18">
    <source>
        <dbReference type="PROSITE" id="PS50999"/>
    </source>
</evidence>
<dbReference type="InterPro" id="IPR036257">
    <property type="entry name" value="Cyt_c_oxidase_su2_TM_sf"/>
</dbReference>
<dbReference type="InterPro" id="IPR011759">
    <property type="entry name" value="Cyt_c_oxidase_su2_TM_dom"/>
</dbReference>
<name>A0A7S8CDA2_9BACI</name>
<sequence>MRKWWKLFSLSLMMLPLLVLSGCSQLLVLDPKGPMAEIQANLIWLSIGFMLFIVLVVFILFTYMLVKYRDRDGDEDYDPEQHGSTKLEIIWTVVPILIVIALSVPTVRAIYALEEIPENGSDKDPLVVHVTSVDWKWMFSYPEEDIETVNHLVIPADRPVMFRLTSADSMQSFWIPALGGQKYSMAGMETKLMLMANEPGEFWGRNSNFNGEEFTGQEFTVTAMEESEFDAWAEETKETAPELTQEFYDENLMVQGQVEEMIFSGTHLDWVNHAQNASYAVEVRERLGKEPVNYHLREKVKEEE</sequence>
<keyword evidence="20" id="KW-1185">Reference proteome</keyword>
<keyword evidence="12 14" id="KW-0560">Oxidoreductase</keyword>
<feature type="transmembrane region" description="Helical" evidence="16">
    <location>
        <begin position="87"/>
        <end position="111"/>
    </location>
</feature>
<proteinExistence type="inferred from homology"/>
<evidence type="ECO:0000256" key="3">
    <source>
        <dbReference type="ARBA" id="ARBA00007866"/>
    </source>
</evidence>
<reference evidence="19 20" key="1">
    <citation type="submission" date="2019-07" db="EMBL/GenBank/DDBJ databases">
        <title>Genome sequence of 2 isolates from Red Sea Mangroves.</title>
        <authorList>
            <person name="Sefrji F."/>
            <person name="Michoud G."/>
            <person name="Merlino G."/>
            <person name="Daffonchio D."/>
        </authorList>
    </citation>
    <scope>NUCLEOTIDE SEQUENCE [LARGE SCALE GENOMIC DNA]</scope>
    <source>
        <strain evidence="19 20">R1DC41</strain>
    </source>
</reference>
<evidence type="ECO:0000256" key="1">
    <source>
        <dbReference type="ARBA" id="ARBA00000725"/>
    </source>
</evidence>
<comment type="function">
    <text evidence="14">Catalyzes quinol oxidation with the concomitant reduction of oxygen to water. Subunit II transfers the electrons from a quinol to the binuclear center of the catalytic subunit I.</text>
</comment>
<dbReference type="InterPro" id="IPR006333">
    <property type="entry name" value="Cyt_o_ubiquinol_oxidase_su2"/>
</dbReference>
<keyword evidence="6 14" id="KW-1003">Cell membrane</keyword>
<comment type="subcellular location">
    <subcellularLocation>
        <location evidence="2 15">Cell membrane</location>
        <topology evidence="2 15">Multi-pass membrane protein</topology>
    </subcellularLocation>
</comment>
<keyword evidence="5 14" id="KW-0813">Transport</keyword>
<dbReference type="SUPFAM" id="SSF81464">
    <property type="entry name" value="Cytochrome c oxidase subunit II-like, transmembrane region"/>
    <property type="match status" value="1"/>
</dbReference>
<evidence type="ECO:0000256" key="14">
    <source>
        <dbReference type="PIRNR" id="PIRNR000292"/>
    </source>
</evidence>
<dbReference type="PRINTS" id="PR01166">
    <property type="entry name" value="CYCOXIDASEII"/>
</dbReference>
<dbReference type="Gene3D" id="2.60.40.420">
    <property type="entry name" value="Cupredoxins - blue copper proteins"/>
    <property type="match status" value="1"/>
</dbReference>
<keyword evidence="7 14" id="KW-0679">Respiratory chain</keyword>
<dbReference type="NCBIfam" id="TIGR01432">
    <property type="entry name" value="QOXA"/>
    <property type="match status" value="1"/>
</dbReference>
<dbReference type="Proteomes" id="UP000593626">
    <property type="component" value="Chromosome"/>
</dbReference>
<dbReference type="InterPro" id="IPR006332">
    <property type="entry name" value="QoxA"/>
</dbReference>
<evidence type="ECO:0000256" key="13">
    <source>
        <dbReference type="ARBA" id="ARBA00023136"/>
    </source>
</evidence>
<dbReference type="SUPFAM" id="SSF49503">
    <property type="entry name" value="Cupredoxins"/>
    <property type="match status" value="1"/>
</dbReference>
<evidence type="ECO:0000313" key="20">
    <source>
        <dbReference type="Proteomes" id="UP000593626"/>
    </source>
</evidence>
<keyword evidence="8 15" id="KW-0812">Transmembrane</keyword>
<evidence type="ECO:0000256" key="7">
    <source>
        <dbReference type="ARBA" id="ARBA00022660"/>
    </source>
</evidence>
<dbReference type="GO" id="GO:0042773">
    <property type="term" value="P:ATP synthesis coupled electron transport"/>
    <property type="evidence" value="ECO:0007669"/>
    <property type="project" value="TreeGrafter"/>
</dbReference>
<keyword evidence="13 14" id="KW-0472">Membrane</keyword>